<evidence type="ECO:0000313" key="2">
    <source>
        <dbReference type="EMBL" id="MFC7125484.1"/>
    </source>
</evidence>
<accession>A0ABD5X4M5</accession>
<dbReference type="EMBL" id="JBHSZQ010000004">
    <property type="protein sequence ID" value="MFC7125484.1"/>
    <property type="molecule type" value="Genomic_DNA"/>
</dbReference>
<organism evidence="2 3">
    <name type="scientific">Halovenus rubra</name>
    <dbReference type="NCBI Taxonomy" id="869890"/>
    <lineage>
        <taxon>Archaea</taxon>
        <taxon>Methanobacteriati</taxon>
        <taxon>Methanobacteriota</taxon>
        <taxon>Stenosarchaea group</taxon>
        <taxon>Halobacteria</taxon>
        <taxon>Halobacteriales</taxon>
        <taxon>Haloarculaceae</taxon>
        <taxon>Halovenus</taxon>
    </lineage>
</organism>
<dbReference type="AlphaFoldDB" id="A0ABD5X4M5"/>
<dbReference type="RefSeq" id="WP_267636480.1">
    <property type="nucleotide sequence ID" value="NZ_JAODIY010000004.1"/>
</dbReference>
<reference evidence="2 3" key="1">
    <citation type="journal article" date="2014" name="Int. J. Syst. Evol. Microbiol.">
        <title>Complete genome sequence of Corynebacterium casei LMG S-19264T (=DSM 44701T), isolated from a smear-ripened cheese.</title>
        <authorList>
            <consortium name="US DOE Joint Genome Institute (JGI-PGF)"/>
            <person name="Walter F."/>
            <person name="Albersmeier A."/>
            <person name="Kalinowski J."/>
            <person name="Ruckert C."/>
        </authorList>
    </citation>
    <scope>NUCLEOTIDE SEQUENCE [LARGE SCALE GENOMIC DNA]</scope>
    <source>
        <strain evidence="2 3">CGMCC 4.7215</strain>
    </source>
</reference>
<proteinExistence type="predicted"/>
<feature type="compositionally biased region" description="Basic and acidic residues" evidence="1">
    <location>
        <begin position="46"/>
        <end position="56"/>
    </location>
</feature>
<name>A0ABD5X4M5_9EURY</name>
<sequence length="227" mass="25523">MSREIRITISDDEVFERMKRVKKHLDLSWKEVLHRGLQIDDFSQPTDRDATVHDGPEQTPSPGDTDFGDRIERQLKQRIEASLENALGVETFEAESSGSPPYDYEDEVESLANAEDATLIFPFLDETPANRVPLRVEIEMRAGGVEIDVVAVRQSKSVTEMNCFKRATRQRIAEGLATGSSVRLELGDGAEEYEVTPVLTWGRDSQGELVVEQVKIEDVLFGEQAQQ</sequence>
<gene>
    <name evidence="2" type="ORF">ACFQJ7_05440</name>
</gene>
<dbReference type="Proteomes" id="UP001596414">
    <property type="component" value="Unassembled WGS sequence"/>
</dbReference>
<feature type="region of interest" description="Disordered" evidence="1">
    <location>
        <begin position="40"/>
        <end position="68"/>
    </location>
</feature>
<comment type="caution">
    <text evidence="2">The sequence shown here is derived from an EMBL/GenBank/DDBJ whole genome shotgun (WGS) entry which is preliminary data.</text>
</comment>
<protein>
    <submittedName>
        <fullName evidence="2">Uncharacterized protein</fullName>
    </submittedName>
</protein>
<evidence type="ECO:0000256" key="1">
    <source>
        <dbReference type="SAM" id="MobiDB-lite"/>
    </source>
</evidence>
<evidence type="ECO:0000313" key="3">
    <source>
        <dbReference type="Proteomes" id="UP001596414"/>
    </source>
</evidence>